<organism evidence="2 3">
    <name type="scientific">Subtercola frigoramans</name>
    <dbReference type="NCBI Taxonomy" id="120298"/>
    <lineage>
        <taxon>Bacteria</taxon>
        <taxon>Bacillati</taxon>
        <taxon>Actinomycetota</taxon>
        <taxon>Actinomycetes</taxon>
        <taxon>Micrococcales</taxon>
        <taxon>Microbacteriaceae</taxon>
        <taxon>Subtercola</taxon>
    </lineage>
</organism>
<feature type="transmembrane region" description="Helical" evidence="1">
    <location>
        <begin position="35"/>
        <end position="52"/>
    </location>
</feature>
<keyword evidence="1" id="KW-0472">Membrane</keyword>
<evidence type="ECO:0000313" key="2">
    <source>
        <dbReference type="EMBL" id="MBM7473232.1"/>
    </source>
</evidence>
<evidence type="ECO:0000313" key="3">
    <source>
        <dbReference type="Proteomes" id="UP000776164"/>
    </source>
</evidence>
<sequence>MRKFIFNTSIIGAVASGFAVIQTSRKGPRDWRLVLMWISWGLTVALAVGSVLQDDRDALELNS</sequence>
<keyword evidence="1" id="KW-1133">Transmembrane helix</keyword>
<dbReference type="EMBL" id="JAFBBU010000001">
    <property type="protein sequence ID" value="MBM7473232.1"/>
    <property type="molecule type" value="Genomic_DNA"/>
</dbReference>
<evidence type="ECO:0000256" key="1">
    <source>
        <dbReference type="SAM" id="Phobius"/>
    </source>
</evidence>
<comment type="caution">
    <text evidence="2">The sequence shown here is derived from an EMBL/GenBank/DDBJ whole genome shotgun (WGS) entry which is preliminary data.</text>
</comment>
<proteinExistence type="predicted"/>
<protein>
    <submittedName>
        <fullName evidence="2">Uncharacterized protein</fullName>
    </submittedName>
</protein>
<dbReference type="Proteomes" id="UP000776164">
    <property type="component" value="Unassembled WGS sequence"/>
</dbReference>
<accession>A0ABS2L811</accession>
<keyword evidence="3" id="KW-1185">Reference proteome</keyword>
<dbReference type="RefSeq" id="WP_205110510.1">
    <property type="nucleotide sequence ID" value="NZ_BAAAHT010000014.1"/>
</dbReference>
<reference evidence="2 3" key="1">
    <citation type="submission" date="2021-01" db="EMBL/GenBank/DDBJ databases">
        <title>Sequencing the genomes of 1000 actinobacteria strains.</title>
        <authorList>
            <person name="Klenk H.-P."/>
        </authorList>
    </citation>
    <scope>NUCLEOTIDE SEQUENCE [LARGE SCALE GENOMIC DNA]</scope>
    <source>
        <strain evidence="2 3">DSM 13057</strain>
    </source>
</reference>
<keyword evidence="1" id="KW-0812">Transmembrane</keyword>
<gene>
    <name evidence="2" type="ORF">JOE66_002866</name>
</gene>
<name>A0ABS2L811_9MICO</name>